<keyword evidence="2" id="KW-1185">Reference proteome</keyword>
<dbReference type="Proteomes" id="UP001062846">
    <property type="component" value="Chromosome 4"/>
</dbReference>
<comment type="caution">
    <text evidence="1">The sequence shown here is derived from an EMBL/GenBank/DDBJ whole genome shotgun (WGS) entry which is preliminary data.</text>
</comment>
<dbReference type="EMBL" id="CM046391">
    <property type="protein sequence ID" value="KAI8561135.1"/>
    <property type="molecule type" value="Genomic_DNA"/>
</dbReference>
<protein>
    <submittedName>
        <fullName evidence="1">Uncharacterized protein</fullName>
    </submittedName>
</protein>
<reference evidence="1" key="1">
    <citation type="submission" date="2022-02" db="EMBL/GenBank/DDBJ databases">
        <title>Plant Genome Project.</title>
        <authorList>
            <person name="Zhang R.-G."/>
        </authorList>
    </citation>
    <scope>NUCLEOTIDE SEQUENCE</scope>
    <source>
        <strain evidence="1">AT1</strain>
    </source>
</reference>
<evidence type="ECO:0000313" key="1">
    <source>
        <dbReference type="EMBL" id="KAI8561135.1"/>
    </source>
</evidence>
<gene>
    <name evidence="1" type="ORF">RHMOL_Rhmol04G0313900</name>
</gene>
<accession>A0ACC0P6N3</accession>
<sequence>MTILPLAHFYLLGLPFSPPQPSVSLFPENLRSPPSPSFQKSPFLSPSLEVGTGYEELLFPTSSVLPSLSPFPEVTTGREEHEEVRSDSRSAGIPEREWINIWVFALTGQNHLFDEWFSDPSFCKDNVSQ</sequence>
<organism evidence="1 2">
    <name type="scientific">Rhododendron molle</name>
    <name type="common">Chinese azalea</name>
    <name type="synonym">Azalea mollis</name>
    <dbReference type="NCBI Taxonomy" id="49168"/>
    <lineage>
        <taxon>Eukaryota</taxon>
        <taxon>Viridiplantae</taxon>
        <taxon>Streptophyta</taxon>
        <taxon>Embryophyta</taxon>
        <taxon>Tracheophyta</taxon>
        <taxon>Spermatophyta</taxon>
        <taxon>Magnoliopsida</taxon>
        <taxon>eudicotyledons</taxon>
        <taxon>Gunneridae</taxon>
        <taxon>Pentapetalae</taxon>
        <taxon>asterids</taxon>
        <taxon>Ericales</taxon>
        <taxon>Ericaceae</taxon>
        <taxon>Ericoideae</taxon>
        <taxon>Rhodoreae</taxon>
        <taxon>Rhododendron</taxon>
    </lineage>
</organism>
<proteinExistence type="predicted"/>
<name>A0ACC0P6N3_RHOML</name>
<evidence type="ECO:0000313" key="2">
    <source>
        <dbReference type="Proteomes" id="UP001062846"/>
    </source>
</evidence>